<evidence type="ECO:0000313" key="3">
    <source>
        <dbReference type="Proteomes" id="UP001224775"/>
    </source>
</evidence>
<name>A0AAD8YCS9_9STRA</name>
<reference evidence="2" key="1">
    <citation type="submission" date="2023-06" db="EMBL/GenBank/DDBJ databases">
        <title>Survivors Of The Sea: Transcriptome response of Skeletonema marinoi to long-term dormancy.</title>
        <authorList>
            <person name="Pinder M.I.M."/>
            <person name="Kourtchenko O."/>
            <person name="Robertson E.K."/>
            <person name="Larsson T."/>
            <person name="Maumus F."/>
            <person name="Osuna-Cruz C.M."/>
            <person name="Vancaester E."/>
            <person name="Stenow R."/>
            <person name="Vandepoele K."/>
            <person name="Ploug H."/>
            <person name="Bruchert V."/>
            <person name="Godhe A."/>
            <person name="Topel M."/>
        </authorList>
    </citation>
    <scope>NUCLEOTIDE SEQUENCE</scope>
    <source>
        <strain evidence="2">R05AC</strain>
    </source>
</reference>
<keyword evidence="3" id="KW-1185">Reference proteome</keyword>
<feature type="transmembrane region" description="Helical" evidence="1">
    <location>
        <begin position="30"/>
        <end position="50"/>
    </location>
</feature>
<keyword evidence="1" id="KW-1133">Transmembrane helix</keyword>
<dbReference type="EMBL" id="JATAAI010000008">
    <property type="protein sequence ID" value="KAK1744066.1"/>
    <property type="molecule type" value="Genomic_DNA"/>
</dbReference>
<organism evidence="2 3">
    <name type="scientific">Skeletonema marinoi</name>
    <dbReference type="NCBI Taxonomy" id="267567"/>
    <lineage>
        <taxon>Eukaryota</taxon>
        <taxon>Sar</taxon>
        <taxon>Stramenopiles</taxon>
        <taxon>Ochrophyta</taxon>
        <taxon>Bacillariophyta</taxon>
        <taxon>Coscinodiscophyceae</taxon>
        <taxon>Thalassiosirophycidae</taxon>
        <taxon>Thalassiosirales</taxon>
        <taxon>Skeletonemataceae</taxon>
        <taxon>Skeletonema</taxon>
        <taxon>Skeletonema marinoi-dohrnii complex</taxon>
    </lineage>
</organism>
<evidence type="ECO:0000313" key="2">
    <source>
        <dbReference type="EMBL" id="KAK1744066.1"/>
    </source>
</evidence>
<evidence type="ECO:0000256" key="1">
    <source>
        <dbReference type="SAM" id="Phobius"/>
    </source>
</evidence>
<dbReference type="InterPro" id="IPR038577">
    <property type="entry name" value="GT10-like_C_sf"/>
</dbReference>
<keyword evidence="1" id="KW-0812">Transmembrane</keyword>
<accession>A0AAD8YCS9</accession>
<comment type="caution">
    <text evidence="2">The sequence shown here is derived from an EMBL/GenBank/DDBJ whole genome shotgun (WGS) entry which is preliminary data.</text>
</comment>
<keyword evidence="1" id="KW-0472">Membrane</keyword>
<dbReference type="Proteomes" id="UP001224775">
    <property type="component" value="Unassembled WGS sequence"/>
</dbReference>
<proteinExistence type="predicted"/>
<dbReference type="Gene3D" id="3.40.50.11660">
    <property type="entry name" value="Glycosyl transferase family 10, C-terminal domain"/>
    <property type="match status" value="1"/>
</dbReference>
<protein>
    <submittedName>
        <fullName evidence="2">Uncharacterized protein</fullName>
    </submittedName>
</protein>
<sequence length="578" mass="65808">MAQLGARSRDIQEKQQFQNNMKRHYCHPSFRVWFVIVSSMTCAIVANIRFGNLISSNFFAKQFGQQLKFDGKDENSNDDATILRVISLCACYPTENTNIMDLISYDAVLDISLRRLATIVPAITYTGMYRIEQNGTLSPPSCEDQVEQFMSQRLSEQSLKATNTTTYLEMIYTQPCSGWYQQRPLKEEMAGKKYSLGGSLVSGVGLHIPPKRTHFQRHILDWGEVFLSNAKKRRCSDDDPNVINMYRSRKIEQHQFDGCAIIHHPTVIRWAEAIRQYRIEKGDSPNHETMVSMLTKRRTREEAEQILKSKKHFCVLITRTTMTPRYQADGLVRHALRRLLGKKYKECLGLQAWQGGAQIMKEMNMTKTGPDNTYEIQGAFKFVITMANEQSEGYLVEKTIHPYLAGSVGITATPDAGKYINADALVSCSIPEADLAKVQQYYRGSVDKAFLWMPFNTTPDMWTTEKNIQPIVHDPYNDKAGRDEAVLEFVTEQWEEALTPCVDKIVALDKDDDAYVKKLMQPYILNEGLRSLFDGTYIATSLLHWYLVMGSPIVQGLQIEKLLATEGMVEQTEGCGVP</sequence>
<dbReference type="AlphaFoldDB" id="A0AAD8YCS9"/>
<gene>
    <name evidence="2" type="ORF">QTG54_005663</name>
</gene>